<dbReference type="Proteomes" id="UP000499080">
    <property type="component" value="Unassembled WGS sequence"/>
</dbReference>
<dbReference type="EMBL" id="BGPR01159358">
    <property type="protein sequence ID" value="GBL89867.1"/>
    <property type="molecule type" value="Genomic_DNA"/>
</dbReference>
<evidence type="ECO:0000313" key="3">
    <source>
        <dbReference type="EMBL" id="GBL92652.1"/>
    </source>
</evidence>
<dbReference type="InterPro" id="IPR038606">
    <property type="entry name" value="To_sf"/>
</dbReference>
<keyword evidence="5" id="KW-1185">Reference proteome</keyword>
<proteinExistence type="predicted"/>
<evidence type="ECO:0000313" key="4">
    <source>
        <dbReference type="EMBL" id="GBL92681.1"/>
    </source>
</evidence>
<protein>
    <submittedName>
        <fullName evidence="1">Uncharacterized protein</fullName>
    </submittedName>
</protein>
<dbReference type="EMBL" id="BGPR01159376">
    <property type="protein sequence ID" value="GBL89916.1"/>
    <property type="molecule type" value="Genomic_DNA"/>
</dbReference>
<dbReference type="EMBL" id="BGPR01160096">
    <property type="protein sequence ID" value="GBL92652.1"/>
    <property type="molecule type" value="Genomic_DNA"/>
</dbReference>
<feature type="non-terminal residue" evidence="1">
    <location>
        <position position="1"/>
    </location>
</feature>
<dbReference type="PANTHER" id="PTHR11008">
    <property type="entry name" value="PROTEIN TAKEOUT-LIKE PROTEIN"/>
    <property type="match status" value="1"/>
</dbReference>
<dbReference type="Gene3D" id="3.15.10.30">
    <property type="entry name" value="Haemolymph juvenile hormone binding protein"/>
    <property type="match status" value="1"/>
</dbReference>
<sequence length="78" mass="8720">LSGFVMDNLHADLQNLSLTFHLCIPWIKAYGNYSINGKIIKIVPLRGNGEFRIESYNLTVAAKASLETSDDDHLQLSK</sequence>
<name>A0A4Y2BDN6_ARAVE</name>
<dbReference type="EMBL" id="BGPR01160107">
    <property type="protein sequence ID" value="GBL92681.1"/>
    <property type="molecule type" value="Genomic_DNA"/>
</dbReference>
<dbReference type="Pfam" id="PF06585">
    <property type="entry name" value="JHBP"/>
    <property type="match status" value="1"/>
</dbReference>
<evidence type="ECO:0000313" key="5">
    <source>
        <dbReference type="Proteomes" id="UP000499080"/>
    </source>
</evidence>
<dbReference type="OrthoDB" id="6429509at2759"/>
<dbReference type="AlphaFoldDB" id="A0A4Y2BDN6"/>
<dbReference type="PANTHER" id="PTHR11008:SF9">
    <property type="entry name" value="PROTEIN TAKEOUT-LIKE PROTEIN"/>
    <property type="match status" value="1"/>
</dbReference>
<organism evidence="1 5">
    <name type="scientific">Araneus ventricosus</name>
    <name type="common">Orbweaver spider</name>
    <name type="synonym">Epeira ventricosa</name>
    <dbReference type="NCBI Taxonomy" id="182803"/>
    <lineage>
        <taxon>Eukaryota</taxon>
        <taxon>Metazoa</taxon>
        <taxon>Ecdysozoa</taxon>
        <taxon>Arthropoda</taxon>
        <taxon>Chelicerata</taxon>
        <taxon>Arachnida</taxon>
        <taxon>Araneae</taxon>
        <taxon>Araneomorphae</taxon>
        <taxon>Entelegynae</taxon>
        <taxon>Araneoidea</taxon>
        <taxon>Araneidae</taxon>
        <taxon>Araneus</taxon>
    </lineage>
</organism>
<gene>
    <name evidence="4" type="ORF">AVEN_130692_1</name>
    <name evidence="2" type="ORF">AVEN_13894_1</name>
    <name evidence="1" type="ORF">AVEN_2488_1</name>
    <name evidence="3" type="ORF">AVEN_76005_1</name>
</gene>
<reference evidence="1 5" key="1">
    <citation type="journal article" date="2019" name="Sci. Rep.">
        <title>Orb-weaving spider Araneus ventricosus genome elucidates the spidroin gene catalogue.</title>
        <authorList>
            <person name="Kono N."/>
            <person name="Nakamura H."/>
            <person name="Ohtoshi R."/>
            <person name="Moran D.A.P."/>
            <person name="Shinohara A."/>
            <person name="Yoshida Y."/>
            <person name="Fujiwara M."/>
            <person name="Mori M."/>
            <person name="Tomita M."/>
            <person name="Arakawa K."/>
        </authorList>
    </citation>
    <scope>NUCLEOTIDE SEQUENCE [LARGE SCALE GENOMIC DNA]</scope>
</reference>
<comment type="caution">
    <text evidence="1">The sequence shown here is derived from an EMBL/GenBank/DDBJ whole genome shotgun (WGS) entry which is preliminary data.</text>
</comment>
<evidence type="ECO:0000313" key="1">
    <source>
        <dbReference type="EMBL" id="GBL89867.1"/>
    </source>
</evidence>
<dbReference type="InterPro" id="IPR010562">
    <property type="entry name" value="Haemolymph_juvenile_hormone-bd"/>
</dbReference>
<evidence type="ECO:0000313" key="2">
    <source>
        <dbReference type="EMBL" id="GBL89916.1"/>
    </source>
</evidence>
<accession>A0A4Y2BDN6</accession>